<keyword evidence="1" id="KW-0472">Membrane</keyword>
<keyword evidence="1" id="KW-1133">Transmembrane helix</keyword>
<proteinExistence type="predicted"/>
<feature type="transmembrane region" description="Helical" evidence="1">
    <location>
        <begin position="6"/>
        <end position="27"/>
    </location>
</feature>
<dbReference type="RefSeq" id="WP_186934915.1">
    <property type="nucleotide sequence ID" value="NZ_JACOPS010000001.1"/>
</dbReference>
<evidence type="ECO:0000256" key="1">
    <source>
        <dbReference type="SAM" id="Phobius"/>
    </source>
</evidence>
<dbReference type="EMBL" id="JACOPS010000001">
    <property type="protein sequence ID" value="MBC5727664.1"/>
    <property type="molecule type" value="Genomic_DNA"/>
</dbReference>
<protein>
    <submittedName>
        <fullName evidence="2">FeoB-associated Cys-rich membrane protein</fullName>
    </submittedName>
</protein>
<keyword evidence="1" id="KW-0812">Transmembrane</keyword>
<sequence>MREFILIVTAVIIIALVAVVFVIVYINHNKKNGKSHKPTIIYYKVKENETKDNTENNSVKDN</sequence>
<keyword evidence="3" id="KW-1185">Reference proteome</keyword>
<comment type="caution">
    <text evidence="2">The sequence shown here is derived from an EMBL/GenBank/DDBJ whole genome shotgun (WGS) entry which is preliminary data.</text>
</comment>
<accession>A0ABR7HJG6</accession>
<organism evidence="2 3">
    <name type="scientific">Ruminococcus intestinalis</name>
    <dbReference type="NCBI Taxonomy" id="2763066"/>
    <lineage>
        <taxon>Bacteria</taxon>
        <taxon>Bacillati</taxon>
        <taxon>Bacillota</taxon>
        <taxon>Clostridia</taxon>
        <taxon>Eubacteriales</taxon>
        <taxon>Oscillospiraceae</taxon>
        <taxon>Ruminococcus</taxon>
    </lineage>
</organism>
<name>A0ABR7HJG6_9FIRM</name>
<evidence type="ECO:0000313" key="2">
    <source>
        <dbReference type="EMBL" id="MBC5727664.1"/>
    </source>
</evidence>
<evidence type="ECO:0000313" key="3">
    <source>
        <dbReference type="Proteomes" id="UP000636755"/>
    </source>
</evidence>
<dbReference type="Proteomes" id="UP000636755">
    <property type="component" value="Unassembled WGS sequence"/>
</dbReference>
<reference evidence="2 3" key="1">
    <citation type="submission" date="2020-08" db="EMBL/GenBank/DDBJ databases">
        <title>Genome public.</title>
        <authorList>
            <person name="Liu C."/>
            <person name="Sun Q."/>
        </authorList>
    </citation>
    <scope>NUCLEOTIDE SEQUENCE [LARGE SCALE GENOMIC DNA]</scope>
    <source>
        <strain evidence="2 3">NSJ-71</strain>
    </source>
</reference>
<gene>
    <name evidence="2" type="ORF">H8R91_03795</name>
</gene>